<organism evidence="2 3">
    <name type="scientific">Ideonella alba</name>
    <dbReference type="NCBI Taxonomy" id="2824118"/>
    <lineage>
        <taxon>Bacteria</taxon>
        <taxon>Pseudomonadati</taxon>
        <taxon>Pseudomonadota</taxon>
        <taxon>Betaproteobacteria</taxon>
        <taxon>Burkholderiales</taxon>
        <taxon>Sphaerotilaceae</taxon>
        <taxon>Ideonella</taxon>
    </lineage>
</organism>
<dbReference type="AlphaFoldDB" id="A0A940YCG7"/>
<accession>A0A940YCG7</accession>
<name>A0A940YCG7_9BURK</name>
<comment type="caution">
    <text evidence="2">The sequence shown here is derived from an EMBL/GenBank/DDBJ whole genome shotgun (WGS) entry which is preliminary data.</text>
</comment>
<proteinExistence type="predicted"/>
<dbReference type="RefSeq" id="WP_210852542.1">
    <property type="nucleotide sequence ID" value="NZ_JAGQDD010000003.1"/>
</dbReference>
<dbReference type="Proteomes" id="UP000676246">
    <property type="component" value="Unassembled WGS sequence"/>
</dbReference>
<dbReference type="EMBL" id="JAGQDD010000003">
    <property type="protein sequence ID" value="MBQ0930117.1"/>
    <property type="molecule type" value="Genomic_DNA"/>
</dbReference>
<gene>
    <name evidence="2" type="ORF">KAK03_06410</name>
</gene>
<feature type="signal peptide" evidence="1">
    <location>
        <begin position="1"/>
        <end position="21"/>
    </location>
</feature>
<evidence type="ECO:0000256" key="1">
    <source>
        <dbReference type="SAM" id="SignalP"/>
    </source>
</evidence>
<reference evidence="2 3" key="1">
    <citation type="submission" date="2021-04" db="EMBL/GenBank/DDBJ databases">
        <title>The genome sequence of Ideonella sp. 3Y2.</title>
        <authorList>
            <person name="Liu Y."/>
        </authorList>
    </citation>
    <scope>NUCLEOTIDE SEQUENCE [LARGE SCALE GENOMIC DNA]</scope>
    <source>
        <strain evidence="2 3">3Y2</strain>
    </source>
</reference>
<feature type="chain" id="PRO_5037575227" description="DUF4410 domain-containing protein" evidence="1">
    <location>
        <begin position="22"/>
        <end position="196"/>
    </location>
</feature>
<evidence type="ECO:0008006" key="4">
    <source>
        <dbReference type="Google" id="ProtNLM"/>
    </source>
</evidence>
<keyword evidence="1" id="KW-0732">Signal</keyword>
<sequence length="196" mass="20020">MTSVFLATGRRVAALSLIAVAALATGCASVTVPVTASAPNVERLKSSPPAPMGVGEFKAAPGKAADADKGLSVRGGNTIAPQGGSFAVQLRDQLAAELKGAGLLSTDGRIVVSGTITDNNLDAGIGKGIGRLAARFQVKRDGAQVFDKELVAAAEWESSFMGAVAIPAAFNQYGALYQKLIGQLFDDADFKAAVKR</sequence>
<evidence type="ECO:0000313" key="2">
    <source>
        <dbReference type="EMBL" id="MBQ0930117.1"/>
    </source>
</evidence>
<evidence type="ECO:0000313" key="3">
    <source>
        <dbReference type="Proteomes" id="UP000676246"/>
    </source>
</evidence>
<protein>
    <recommendedName>
        <fullName evidence="4">DUF4410 domain-containing protein</fullName>
    </recommendedName>
</protein>
<keyword evidence="3" id="KW-1185">Reference proteome</keyword>